<keyword evidence="5" id="KW-1185">Reference proteome</keyword>
<dbReference type="PANTHER" id="PTHR48012">
    <property type="entry name" value="STERILE20-LIKE KINASE, ISOFORM B-RELATED"/>
    <property type="match status" value="1"/>
</dbReference>
<dbReference type="EMBL" id="BLKG01000229">
    <property type="protein sequence ID" value="GFF99725.1"/>
    <property type="molecule type" value="Genomic_DNA"/>
</dbReference>
<dbReference type="SMART" id="SM00220">
    <property type="entry name" value="S_TKc"/>
    <property type="match status" value="1"/>
</dbReference>
<proteinExistence type="predicted"/>
<dbReference type="Proteomes" id="UP000465266">
    <property type="component" value="Unassembled WGS sequence"/>
</dbReference>
<accession>A0ABQ1BE58</accession>
<dbReference type="InterPro" id="IPR011009">
    <property type="entry name" value="Kinase-like_dom_sf"/>
</dbReference>
<evidence type="ECO:0000313" key="4">
    <source>
        <dbReference type="EMBL" id="GFF99725.1"/>
    </source>
</evidence>
<name>A0ABQ1BE58_9EURO</name>
<feature type="domain" description="Protein kinase" evidence="3">
    <location>
        <begin position="12"/>
        <end position="281"/>
    </location>
</feature>
<keyword evidence="2" id="KW-0067">ATP-binding</keyword>
<protein>
    <recommendedName>
        <fullName evidence="3">Protein kinase domain-containing protein</fullName>
    </recommendedName>
</protein>
<sequence length="281" mass="30939">MEATQKPRPSLLPTLLPIGTSLPSRLGHSADVADARKDRTDTGQFIKYGHPFQSLHRFFVGLEPMWSDVSAIELTEDSPVGYVKKLSVAGEVPVNRLSETCHQNIVNLREVFVTERSIFFVYEKLGISLEEIHNLSPVFQLGEVEVATICREVLKGLQYIHNVLGFTHSNLSLSNIHIMEDGSVKIANIGESMVMSPETRDKSADVQAACAVAGALLELDDMPGTRGTIGLLASDFANAPPTATIDELLKHSFLKFSAESWCLRPVNILCAIVQKYKYRTG</sequence>
<dbReference type="InterPro" id="IPR000719">
    <property type="entry name" value="Prot_kinase_dom"/>
</dbReference>
<evidence type="ECO:0000256" key="1">
    <source>
        <dbReference type="ARBA" id="ARBA00022741"/>
    </source>
</evidence>
<dbReference type="InterPro" id="IPR050629">
    <property type="entry name" value="STE20/SPS1-PAK"/>
</dbReference>
<reference evidence="4 5" key="1">
    <citation type="submission" date="2020-01" db="EMBL/GenBank/DDBJ databases">
        <title>Draft genome sequence of Aspergillus udagawae IFM 53868.</title>
        <authorList>
            <person name="Takahashi H."/>
            <person name="Yaguchi T."/>
        </authorList>
    </citation>
    <scope>NUCLEOTIDE SEQUENCE [LARGE SCALE GENOMIC DNA]</scope>
    <source>
        <strain evidence="4 5">IFM 53868</strain>
    </source>
</reference>
<evidence type="ECO:0000259" key="3">
    <source>
        <dbReference type="PROSITE" id="PS50011"/>
    </source>
</evidence>
<dbReference type="PROSITE" id="PS50011">
    <property type="entry name" value="PROTEIN_KINASE_DOM"/>
    <property type="match status" value="1"/>
</dbReference>
<dbReference type="Gene3D" id="1.10.510.10">
    <property type="entry name" value="Transferase(Phosphotransferase) domain 1"/>
    <property type="match status" value="1"/>
</dbReference>
<keyword evidence="1" id="KW-0547">Nucleotide-binding</keyword>
<organism evidence="4 5">
    <name type="scientific">Aspergillus udagawae</name>
    <dbReference type="NCBI Taxonomy" id="91492"/>
    <lineage>
        <taxon>Eukaryota</taxon>
        <taxon>Fungi</taxon>
        <taxon>Dikarya</taxon>
        <taxon>Ascomycota</taxon>
        <taxon>Pezizomycotina</taxon>
        <taxon>Eurotiomycetes</taxon>
        <taxon>Eurotiomycetidae</taxon>
        <taxon>Eurotiales</taxon>
        <taxon>Aspergillaceae</taxon>
        <taxon>Aspergillus</taxon>
        <taxon>Aspergillus subgen. Fumigati</taxon>
    </lineage>
</organism>
<dbReference type="PANTHER" id="PTHR48012:SF2">
    <property type="entry name" value="STERILE20-LIKE KINASE, ISOFORM B"/>
    <property type="match status" value="1"/>
</dbReference>
<dbReference type="Pfam" id="PF00069">
    <property type="entry name" value="Pkinase"/>
    <property type="match status" value="1"/>
</dbReference>
<comment type="caution">
    <text evidence="4">The sequence shown here is derived from an EMBL/GenBank/DDBJ whole genome shotgun (WGS) entry which is preliminary data.</text>
</comment>
<gene>
    <name evidence="4" type="ORF">IFM53868_10428</name>
</gene>
<evidence type="ECO:0000256" key="2">
    <source>
        <dbReference type="ARBA" id="ARBA00022840"/>
    </source>
</evidence>
<evidence type="ECO:0000313" key="5">
    <source>
        <dbReference type="Proteomes" id="UP000465266"/>
    </source>
</evidence>
<dbReference type="SUPFAM" id="SSF56112">
    <property type="entry name" value="Protein kinase-like (PK-like)"/>
    <property type="match status" value="1"/>
</dbReference>